<evidence type="ECO:0000256" key="15">
    <source>
        <dbReference type="ARBA" id="ARBA00023170"/>
    </source>
</evidence>
<dbReference type="EC" id="2.7.11.1" evidence="19"/>
<evidence type="ECO:0000256" key="10">
    <source>
        <dbReference type="ARBA" id="ARBA00022777"/>
    </source>
</evidence>
<keyword evidence="11 19" id="KW-0067">ATP-binding</keyword>
<dbReference type="EMBL" id="AK359420">
    <property type="protein sequence ID" value="BAJ90630.1"/>
    <property type="molecule type" value="mRNA"/>
</dbReference>
<dbReference type="SMART" id="SM00108">
    <property type="entry name" value="B_lectin"/>
    <property type="match status" value="1"/>
</dbReference>
<keyword evidence="5 19" id="KW-0808">Transferase</keyword>
<keyword evidence="9 19" id="KW-0547">Nucleotide-binding</keyword>
<feature type="binding site" evidence="20">
    <location>
        <position position="546"/>
    </location>
    <ligand>
        <name>ATP</name>
        <dbReference type="ChEBI" id="CHEBI:30616"/>
    </ligand>
</feature>
<keyword evidence="8" id="KW-0430">Lectin</keyword>
<dbReference type="FunFam" id="1.10.510.10:FF:000248">
    <property type="entry name" value="S-receptor-like kinase 5"/>
    <property type="match status" value="1"/>
</dbReference>
<dbReference type="Gene3D" id="2.90.10.30">
    <property type="match status" value="1"/>
</dbReference>
<keyword evidence="13 22" id="KW-0472">Membrane</keyword>
<evidence type="ECO:0000256" key="3">
    <source>
        <dbReference type="ARBA" id="ARBA00022536"/>
    </source>
</evidence>
<dbReference type="InterPro" id="IPR003609">
    <property type="entry name" value="Pan_app"/>
</dbReference>
<dbReference type="PANTHER" id="PTHR47976">
    <property type="entry name" value="G-TYPE LECTIN S-RECEPTOR-LIKE SERINE/THREONINE-PROTEIN KINASE SD2-5"/>
    <property type="match status" value="1"/>
</dbReference>
<comment type="catalytic activity">
    <reaction evidence="18 19">
        <text>L-seryl-[protein] + ATP = O-phospho-L-seryl-[protein] + ADP + H(+)</text>
        <dbReference type="Rhea" id="RHEA:17989"/>
        <dbReference type="Rhea" id="RHEA-COMP:9863"/>
        <dbReference type="Rhea" id="RHEA-COMP:11604"/>
        <dbReference type="ChEBI" id="CHEBI:15378"/>
        <dbReference type="ChEBI" id="CHEBI:29999"/>
        <dbReference type="ChEBI" id="CHEBI:30616"/>
        <dbReference type="ChEBI" id="CHEBI:83421"/>
        <dbReference type="ChEBI" id="CHEBI:456216"/>
        <dbReference type="EC" id="2.7.11.1"/>
    </reaction>
</comment>
<dbReference type="PANTHER" id="PTHR47976:SF42">
    <property type="entry name" value="RECEPTOR-LIKE SERINE_THREONINE-PROTEIN KINASE"/>
    <property type="match status" value="1"/>
</dbReference>
<dbReference type="PROSITE" id="PS00108">
    <property type="entry name" value="PROTEIN_KINASE_ST"/>
    <property type="match status" value="1"/>
</dbReference>
<evidence type="ECO:0000256" key="9">
    <source>
        <dbReference type="ARBA" id="ARBA00022741"/>
    </source>
</evidence>
<keyword evidence="14" id="KW-1015">Disulfide bond</keyword>
<keyword evidence="4" id="KW-0597">Phosphoprotein</keyword>
<evidence type="ECO:0000256" key="8">
    <source>
        <dbReference type="ARBA" id="ARBA00022734"/>
    </source>
</evidence>
<dbReference type="GO" id="GO:0106310">
    <property type="term" value="F:protein serine kinase activity"/>
    <property type="evidence" value="ECO:0007669"/>
    <property type="project" value="RHEA"/>
</dbReference>
<dbReference type="CDD" id="cd00028">
    <property type="entry name" value="B_lectin"/>
    <property type="match status" value="1"/>
</dbReference>
<dbReference type="Pfam" id="PF00069">
    <property type="entry name" value="Pkinase"/>
    <property type="match status" value="1"/>
</dbReference>
<name>F2D6A9_HORVV</name>
<dbReference type="InterPro" id="IPR008271">
    <property type="entry name" value="Ser/Thr_kinase_AS"/>
</dbReference>
<proteinExistence type="evidence at transcript level"/>
<feature type="compositionally biased region" description="Polar residues" evidence="21">
    <location>
        <begin position="815"/>
        <end position="830"/>
    </location>
</feature>
<evidence type="ECO:0000256" key="20">
    <source>
        <dbReference type="PROSITE-ProRule" id="PRU10141"/>
    </source>
</evidence>
<dbReference type="PIRSF" id="PIRSF000641">
    <property type="entry name" value="SRK"/>
    <property type="match status" value="1"/>
</dbReference>
<keyword evidence="16" id="KW-0325">Glycoprotein</keyword>
<evidence type="ECO:0000313" key="27">
    <source>
        <dbReference type="EMBL" id="BAJ90630.1"/>
    </source>
</evidence>
<feature type="domain" description="Protein kinase" evidence="24">
    <location>
        <begin position="519"/>
        <end position="802"/>
    </location>
</feature>
<dbReference type="Pfam" id="PF01453">
    <property type="entry name" value="B_lectin"/>
    <property type="match status" value="1"/>
</dbReference>
<feature type="chain" id="PRO_5003280632" description="Receptor-like serine/threonine-protein kinase" evidence="23">
    <location>
        <begin position="27"/>
        <end position="830"/>
    </location>
</feature>
<feature type="domain" description="Apple" evidence="26">
    <location>
        <begin position="366"/>
        <end position="456"/>
    </location>
</feature>
<dbReference type="AlphaFoldDB" id="F2D6A9"/>
<dbReference type="GO" id="GO:0051707">
    <property type="term" value="P:response to other organism"/>
    <property type="evidence" value="ECO:0007669"/>
    <property type="project" value="UniProtKB-ARBA"/>
</dbReference>
<keyword evidence="6 22" id="KW-0812">Transmembrane</keyword>
<evidence type="ECO:0000256" key="16">
    <source>
        <dbReference type="ARBA" id="ARBA00023180"/>
    </source>
</evidence>
<dbReference type="GO" id="GO:0030246">
    <property type="term" value="F:carbohydrate binding"/>
    <property type="evidence" value="ECO:0007669"/>
    <property type="project" value="UniProtKB-KW"/>
</dbReference>
<accession>F2D6A9</accession>
<dbReference type="InterPro" id="IPR051343">
    <property type="entry name" value="G-type_lectin_kinases/EP1-like"/>
</dbReference>
<dbReference type="Gene3D" id="1.10.510.10">
    <property type="entry name" value="Transferase(Phosphotransferase) domain 1"/>
    <property type="match status" value="1"/>
</dbReference>
<evidence type="ECO:0000259" key="26">
    <source>
        <dbReference type="PROSITE" id="PS50948"/>
    </source>
</evidence>
<evidence type="ECO:0000256" key="22">
    <source>
        <dbReference type="SAM" id="Phobius"/>
    </source>
</evidence>
<keyword evidence="2 19" id="KW-0723">Serine/threonine-protein kinase</keyword>
<dbReference type="GO" id="GO:0005524">
    <property type="term" value="F:ATP binding"/>
    <property type="evidence" value="ECO:0007669"/>
    <property type="project" value="UniProtKB-UniRule"/>
</dbReference>
<dbReference type="InterPro" id="IPR036426">
    <property type="entry name" value="Bulb-type_lectin_dom_sf"/>
</dbReference>
<dbReference type="GO" id="GO:0004674">
    <property type="term" value="F:protein serine/threonine kinase activity"/>
    <property type="evidence" value="ECO:0007669"/>
    <property type="project" value="UniProtKB-KW"/>
</dbReference>
<dbReference type="Gene3D" id="3.30.200.20">
    <property type="entry name" value="Phosphorylase Kinase, domain 1"/>
    <property type="match status" value="1"/>
</dbReference>
<evidence type="ECO:0000256" key="14">
    <source>
        <dbReference type="ARBA" id="ARBA00023157"/>
    </source>
</evidence>
<keyword evidence="3" id="KW-0245">EGF-like domain</keyword>
<evidence type="ECO:0000256" key="5">
    <source>
        <dbReference type="ARBA" id="ARBA00022679"/>
    </source>
</evidence>
<dbReference type="SMART" id="SM00220">
    <property type="entry name" value="S_TKc"/>
    <property type="match status" value="1"/>
</dbReference>
<evidence type="ECO:0000256" key="19">
    <source>
        <dbReference type="PIRNR" id="PIRNR000641"/>
    </source>
</evidence>
<dbReference type="PROSITE" id="PS50948">
    <property type="entry name" value="PAN"/>
    <property type="match status" value="1"/>
</dbReference>
<dbReference type="InterPro" id="IPR000719">
    <property type="entry name" value="Prot_kinase_dom"/>
</dbReference>
<evidence type="ECO:0000256" key="12">
    <source>
        <dbReference type="ARBA" id="ARBA00022989"/>
    </source>
</evidence>
<keyword evidence="12 22" id="KW-1133">Transmembrane helix</keyword>
<evidence type="ECO:0000256" key="13">
    <source>
        <dbReference type="ARBA" id="ARBA00023136"/>
    </source>
</evidence>
<dbReference type="PROSITE" id="PS50927">
    <property type="entry name" value="BULB_LECTIN"/>
    <property type="match status" value="1"/>
</dbReference>
<sequence length="830" mass="91990">MIMQNLNMLGSIIFLLVIPILPTVVAYSSTISHSNLWNISSMQSIVPMARNSSALVILESGSASYQLYFGFYSMDGHAFTLSVLLIGPQDPVIWSANPDDHVSQNAVDPVIWSANPDDHVSQNAVDPVIWSANPDDHVSQNAVLNFTDNGNMLLSDGDGTVIWSTATKNKSVAGFRLDVSGNLVLFDQSNSPVWQSFHHPTDTLVLGQSLCRGMNISVKPSYTKWPSARIYLSAEFEGLRYSYQPASYSQLFTEVASTTSNCYVFVNGSFGFPNQVFSLPLARSLQFMRLESDGHLRLYKMQSYSSPQLLSDVLSTTMKFCDYPFACGDYGVCSGGQCSCPSLSYFRSNNERHPEAGCTLLTSISCNRAHNHQLLPLDNVSYFSDNMFRSSAASSPSEEVCKQTCLMDCACRVAIFKYYGVNNYSNGGYCLLLSEQKLISLAEGSSDGLSAYIKIQGTRSIKKRITTIVCSVIAGLSALGILFSAIIWKMCKKEEEELFDSIPGTPKRFSFRELKVATGNFSVKLGSGGFGSVFKGKIGRETIAVKRLESVEQGTEEFLAEVMTIGRMHHHNLVRLIGFCAEKSHRLLVYEYLCNSSLDKWIFHACSVFTLSWKTRRNIIIAIARGLSYLHEECKEKIAHLDIKPQNILLDDRFNAKLSDFGLSKMINRDQSKIMTRMRGTRGYLAPEWLGSKITEKADIYSFGIVVMEIICGRENLDESLPEESIHLISLLEEKARSGHLVDLVDSGSNDMQFHMEEVMEAMRLAMWCLQVDSSRRPLMSTVAKVLEGVTSLEAAPDYSFVPSFASNGAGVARPTSSYVPSESHLSGPR</sequence>
<protein>
    <recommendedName>
        <fullName evidence="19">Receptor-like serine/threonine-protein kinase</fullName>
        <ecNumber evidence="19">2.7.11.1</ecNumber>
    </recommendedName>
</protein>
<comment type="subcellular location">
    <subcellularLocation>
        <location evidence="1">Membrane</location>
        <topology evidence="1">Single-pass type I membrane protein</topology>
    </subcellularLocation>
</comment>
<dbReference type="InterPro" id="IPR024171">
    <property type="entry name" value="SRK-like_kinase"/>
</dbReference>
<dbReference type="FunFam" id="3.30.200.20:FF:000178">
    <property type="entry name" value="serine/threonine-protein kinase PBS1-like"/>
    <property type="match status" value="1"/>
</dbReference>
<evidence type="ECO:0000256" key="11">
    <source>
        <dbReference type="ARBA" id="ARBA00022840"/>
    </source>
</evidence>
<keyword evidence="15" id="KW-0675">Receptor</keyword>
<evidence type="ECO:0000256" key="18">
    <source>
        <dbReference type="ARBA" id="ARBA00048679"/>
    </source>
</evidence>
<keyword evidence="7 23" id="KW-0732">Signal</keyword>
<evidence type="ECO:0000256" key="17">
    <source>
        <dbReference type="ARBA" id="ARBA00047899"/>
    </source>
</evidence>
<dbReference type="SUPFAM" id="SSF51110">
    <property type="entry name" value="alpha-D-mannose-specific plant lectins"/>
    <property type="match status" value="1"/>
</dbReference>
<keyword evidence="10 19" id="KW-0418">Kinase</keyword>
<evidence type="ECO:0000256" key="6">
    <source>
        <dbReference type="ARBA" id="ARBA00022692"/>
    </source>
</evidence>
<evidence type="ECO:0000259" key="25">
    <source>
        <dbReference type="PROSITE" id="PS50927"/>
    </source>
</evidence>
<dbReference type="InterPro" id="IPR011009">
    <property type="entry name" value="Kinase-like_dom_sf"/>
</dbReference>
<evidence type="ECO:0000256" key="7">
    <source>
        <dbReference type="ARBA" id="ARBA00022729"/>
    </source>
</evidence>
<evidence type="ECO:0000256" key="21">
    <source>
        <dbReference type="SAM" id="MobiDB-lite"/>
    </source>
</evidence>
<dbReference type="SUPFAM" id="SSF56112">
    <property type="entry name" value="Protein kinase-like (PK-like)"/>
    <property type="match status" value="1"/>
</dbReference>
<dbReference type="InterPro" id="IPR017441">
    <property type="entry name" value="Protein_kinase_ATP_BS"/>
</dbReference>
<comment type="catalytic activity">
    <reaction evidence="17 19">
        <text>L-threonyl-[protein] + ATP = O-phospho-L-threonyl-[protein] + ADP + H(+)</text>
        <dbReference type="Rhea" id="RHEA:46608"/>
        <dbReference type="Rhea" id="RHEA-COMP:11060"/>
        <dbReference type="Rhea" id="RHEA-COMP:11605"/>
        <dbReference type="ChEBI" id="CHEBI:15378"/>
        <dbReference type="ChEBI" id="CHEBI:30013"/>
        <dbReference type="ChEBI" id="CHEBI:30616"/>
        <dbReference type="ChEBI" id="CHEBI:61977"/>
        <dbReference type="ChEBI" id="CHEBI:456216"/>
        <dbReference type="EC" id="2.7.11.1"/>
    </reaction>
</comment>
<feature type="signal peptide" evidence="23">
    <location>
        <begin position="1"/>
        <end position="26"/>
    </location>
</feature>
<organism evidence="27">
    <name type="scientific">Hordeum vulgare subsp. vulgare</name>
    <name type="common">Domesticated barley</name>
    <dbReference type="NCBI Taxonomy" id="112509"/>
    <lineage>
        <taxon>Eukaryota</taxon>
        <taxon>Viridiplantae</taxon>
        <taxon>Streptophyta</taxon>
        <taxon>Embryophyta</taxon>
        <taxon>Tracheophyta</taxon>
        <taxon>Spermatophyta</taxon>
        <taxon>Magnoliopsida</taxon>
        <taxon>Liliopsida</taxon>
        <taxon>Poales</taxon>
        <taxon>Poaceae</taxon>
        <taxon>BOP clade</taxon>
        <taxon>Pooideae</taxon>
        <taxon>Triticodae</taxon>
        <taxon>Triticeae</taxon>
        <taxon>Hordeinae</taxon>
        <taxon>Hordeum</taxon>
    </lineage>
</organism>
<dbReference type="PROSITE" id="PS00107">
    <property type="entry name" value="PROTEIN_KINASE_ATP"/>
    <property type="match status" value="1"/>
</dbReference>
<dbReference type="PROSITE" id="PS50011">
    <property type="entry name" value="PROTEIN_KINASE_DOM"/>
    <property type="match status" value="1"/>
</dbReference>
<comment type="similarity">
    <text evidence="19">Belongs to the protein kinase superfamily. Ser/Thr protein kinase family.</text>
</comment>
<dbReference type="InterPro" id="IPR001480">
    <property type="entry name" value="Bulb-type_lectin_dom"/>
</dbReference>
<reference evidence="27" key="1">
    <citation type="journal article" date="2011" name="Plant Physiol.">
        <title>Comprehensive sequence analysis of 24,783 barley full-length cDNAs derived from 12 clone libraries.</title>
        <authorList>
            <person name="Matsumoto T."/>
            <person name="Tanaka T."/>
            <person name="Sakai H."/>
            <person name="Amano N."/>
            <person name="Kanamori H."/>
            <person name="Kurita K."/>
            <person name="Kikuta A."/>
            <person name="Kamiya K."/>
            <person name="Yamamoto M."/>
            <person name="Ikawa H."/>
            <person name="Fujii N."/>
            <person name="Hori K."/>
            <person name="Itoh T."/>
            <person name="Sato K."/>
        </authorList>
    </citation>
    <scope>NUCLEOTIDE SEQUENCE</scope>
    <source>
        <tissue evidence="27">Shoot</tissue>
    </source>
</reference>
<feature type="transmembrane region" description="Helical" evidence="22">
    <location>
        <begin position="465"/>
        <end position="488"/>
    </location>
</feature>
<evidence type="ECO:0000256" key="2">
    <source>
        <dbReference type="ARBA" id="ARBA00022527"/>
    </source>
</evidence>
<evidence type="ECO:0000259" key="24">
    <source>
        <dbReference type="PROSITE" id="PS50011"/>
    </source>
</evidence>
<evidence type="ECO:0000256" key="4">
    <source>
        <dbReference type="ARBA" id="ARBA00022553"/>
    </source>
</evidence>
<dbReference type="GO" id="GO:0016020">
    <property type="term" value="C:membrane"/>
    <property type="evidence" value="ECO:0007669"/>
    <property type="project" value="UniProtKB-SubCell"/>
</dbReference>
<feature type="domain" description="Bulb-type lectin" evidence="25">
    <location>
        <begin position="70"/>
        <end position="198"/>
    </location>
</feature>
<evidence type="ECO:0000256" key="23">
    <source>
        <dbReference type="SAM" id="SignalP"/>
    </source>
</evidence>
<feature type="region of interest" description="Disordered" evidence="21">
    <location>
        <begin position="811"/>
        <end position="830"/>
    </location>
</feature>
<evidence type="ECO:0000256" key="1">
    <source>
        <dbReference type="ARBA" id="ARBA00004479"/>
    </source>
</evidence>